<protein>
    <submittedName>
        <fullName evidence="2">Uncharacterized protein</fullName>
    </submittedName>
</protein>
<dbReference type="InterPro" id="IPR053733">
    <property type="entry name" value="Heme_Transport_Util_sf"/>
</dbReference>
<sequence>MGASEVQAREAGSKTMRTLCVLLLLAALRGTDGFGTRLPTFQQKITRSQSCFEPSTARGARAFGSPFHRSLRAQGGPAAPTPIKPDHGLVELLEDCKGWGLARFISVNPAGSVLETSARMDLSMNGFNVPGKGQYLTIATEDKLFECHINLAKVESVAFSQDAAKVGGHTLHVMRIKGPDGLMLSIMLQYDVTRGPGEYFEGSVEAFERTMSKYGPETSFA</sequence>
<feature type="signal peptide" evidence="1">
    <location>
        <begin position="1"/>
        <end position="33"/>
    </location>
</feature>
<accession>A0A7S0VV11</accession>
<proteinExistence type="predicted"/>
<evidence type="ECO:0000313" key="2">
    <source>
        <dbReference type="EMBL" id="CAD8798553.1"/>
    </source>
</evidence>
<dbReference type="AlphaFoldDB" id="A0A7S0VV11"/>
<feature type="chain" id="PRO_5031459704" evidence="1">
    <location>
        <begin position="34"/>
        <end position="221"/>
    </location>
</feature>
<gene>
    <name evidence="2" type="ORF">HTEP1355_LOCUS12194</name>
</gene>
<reference evidence="2" key="1">
    <citation type="submission" date="2021-01" db="EMBL/GenBank/DDBJ databases">
        <authorList>
            <person name="Corre E."/>
            <person name="Pelletier E."/>
            <person name="Niang G."/>
            <person name="Scheremetjew M."/>
            <person name="Finn R."/>
            <person name="Kale V."/>
            <person name="Holt S."/>
            <person name="Cochrane G."/>
            <person name="Meng A."/>
            <person name="Brown T."/>
            <person name="Cohen L."/>
        </authorList>
    </citation>
    <scope>NUCLEOTIDE SEQUENCE</scope>
    <source>
        <strain evidence="2">CCMP443</strain>
    </source>
</reference>
<dbReference type="EMBL" id="HBFN01020930">
    <property type="protein sequence ID" value="CAD8798553.1"/>
    <property type="molecule type" value="Transcribed_RNA"/>
</dbReference>
<name>A0A7S0VV11_9CRYP</name>
<organism evidence="2">
    <name type="scientific">Hemiselmis tepida</name>
    <dbReference type="NCBI Taxonomy" id="464990"/>
    <lineage>
        <taxon>Eukaryota</taxon>
        <taxon>Cryptophyceae</taxon>
        <taxon>Cryptomonadales</taxon>
        <taxon>Hemiselmidaceae</taxon>
        <taxon>Hemiselmis</taxon>
    </lineage>
</organism>
<keyword evidence="1" id="KW-0732">Signal</keyword>
<dbReference type="Gene3D" id="3.40.1570.10">
    <property type="entry name" value="HemS/ChuS/ChuX like domains"/>
    <property type="match status" value="1"/>
</dbReference>
<evidence type="ECO:0000256" key="1">
    <source>
        <dbReference type="SAM" id="SignalP"/>
    </source>
</evidence>